<feature type="domain" description="G-protein coupled receptors family 1 profile" evidence="7">
    <location>
        <begin position="49"/>
        <end position="349"/>
    </location>
</feature>
<feature type="transmembrane region" description="Helical" evidence="6">
    <location>
        <begin position="227"/>
        <end position="250"/>
    </location>
</feature>
<feature type="transmembrane region" description="Helical" evidence="6">
    <location>
        <begin position="326"/>
        <end position="352"/>
    </location>
</feature>
<comment type="subcellular location">
    <subcellularLocation>
        <location evidence="1">Membrane</location>
    </subcellularLocation>
</comment>
<dbReference type="STRING" id="53326.A0A016V1S6"/>
<name>A0A016V1S6_9BILA</name>
<dbReference type="EMBL" id="JARK01001355">
    <property type="protein sequence ID" value="EYC21594.1"/>
    <property type="molecule type" value="Genomic_DNA"/>
</dbReference>
<dbReference type="GO" id="GO:0008528">
    <property type="term" value="F:G protein-coupled peptide receptor activity"/>
    <property type="evidence" value="ECO:0007669"/>
    <property type="project" value="InterPro"/>
</dbReference>
<feature type="transmembrane region" description="Helical" evidence="6">
    <location>
        <begin position="69"/>
        <end position="91"/>
    </location>
</feature>
<dbReference type="PRINTS" id="PR00237">
    <property type="entry name" value="GPCRRHODOPSN"/>
</dbReference>
<dbReference type="OrthoDB" id="5864054at2759"/>
<dbReference type="SUPFAM" id="SSF81321">
    <property type="entry name" value="Family A G protein-coupled receptor-like"/>
    <property type="match status" value="1"/>
</dbReference>
<gene>
    <name evidence="8" type="primary">Acey_s0019.g3916</name>
    <name evidence="8" type="synonym">Acey-dmsr-7</name>
    <name evidence="8" type="ORF">Y032_0019g3916</name>
</gene>
<evidence type="ECO:0000313" key="8">
    <source>
        <dbReference type="EMBL" id="EYC21594.1"/>
    </source>
</evidence>
<accession>A0A016V1S6</accession>
<comment type="caution">
    <text evidence="8">The sequence shown here is derived from an EMBL/GenBank/DDBJ whole genome shotgun (WGS) entry which is preliminary data.</text>
</comment>
<dbReference type="PROSITE" id="PS50262">
    <property type="entry name" value="G_PROTEIN_RECEP_F1_2"/>
    <property type="match status" value="1"/>
</dbReference>
<organism evidence="8 9">
    <name type="scientific">Ancylostoma ceylanicum</name>
    <dbReference type="NCBI Taxonomy" id="53326"/>
    <lineage>
        <taxon>Eukaryota</taxon>
        <taxon>Metazoa</taxon>
        <taxon>Ecdysozoa</taxon>
        <taxon>Nematoda</taxon>
        <taxon>Chromadorea</taxon>
        <taxon>Rhabditida</taxon>
        <taxon>Rhabditina</taxon>
        <taxon>Rhabditomorpha</taxon>
        <taxon>Strongyloidea</taxon>
        <taxon>Ancylostomatidae</taxon>
        <taxon>Ancylostomatinae</taxon>
        <taxon>Ancylostoma</taxon>
    </lineage>
</organism>
<dbReference type="InterPro" id="IPR019427">
    <property type="entry name" value="7TM_GPCR_serpentine_rcpt_Srw"/>
</dbReference>
<reference evidence="9" key="1">
    <citation type="journal article" date="2015" name="Nat. Genet.">
        <title>The genome and transcriptome of the zoonotic hookworm Ancylostoma ceylanicum identify infection-specific gene families.</title>
        <authorList>
            <person name="Schwarz E.M."/>
            <person name="Hu Y."/>
            <person name="Antoshechkin I."/>
            <person name="Miller M.M."/>
            <person name="Sternberg P.W."/>
            <person name="Aroian R.V."/>
        </authorList>
    </citation>
    <scope>NUCLEOTIDE SEQUENCE</scope>
    <source>
        <strain evidence="9">HY135</strain>
    </source>
</reference>
<dbReference type="InterPro" id="IPR000276">
    <property type="entry name" value="GPCR_Rhodpsn"/>
</dbReference>
<proteinExistence type="predicted"/>
<keyword evidence="4 6" id="KW-0472">Membrane</keyword>
<dbReference type="Gene3D" id="1.20.1070.10">
    <property type="entry name" value="Rhodopsin 7-helix transmembrane proteins"/>
    <property type="match status" value="1"/>
</dbReference>
<evidence type="ECO:0000313" key="9">
    <source>
        <dbReference type="Proteomes" id="UP000024635"/>
    </source>
</evidence>
<dbReference type="PANTHER" id="PTHR46273:SF2">
    <property type="entry name" value="G-PROTEIN COUPLED RECEPTORS FAMILY 1 PROFILE DOMAIN-CONTAINING PROTEIN"/>
    <property type="match status" value="1"/>
</dbReference>
<dbReference type="GO" id="GO:0005886">
    <property type="term" value="C:plasma membrane"/>
    <property type="evidence" value="ECO:0007669"/>
    <property type="project" value="TreeGrafter"/>
</dbReference>
<dbReference type="Pfam" id="PF10324">
    <property type="entry name" value="7TM_GPCR_Srw"/>
    <property type="match status" value="1"/>
</dbReference>
<dbReference type="PANTHER" id="PTHR46273">
    <property type="entry name" value="MYOSUPPRESSIN RECEPTOR 1, ISOFORM B-RELATED"/>
    <property type="match status" value="1"/>
</dbReference>
<evidence type="ECO:0000256" key="3">
    <source>
        <dbReference type="ARBA" id="ARBA00022989"/>
    </source>
</evidence>
<evidence type="ECO:0000256" key="1">
    <source>
        <dbReference type="ARBA" id="ARBA00004370"/>
    </source>
</evidence>
<keyword evidence="3 6" id="KW-1133">Transmembrane helix</keyword>
<evidence type="ECO:0000256" key="5">
    <source>
        <dbReference type="SAM" id="MobiDB-lite"/>
    </source>
</evidence>
<evidence type="ECO:0000259" key="7">
    <source>
        <dbReference type="PROSITE" id="PS50262"/>
    </source>
</evidence>
<evidence type="ECO:0000256" key="6">
    <source>
        <dbReference type="SAM" id="Phobius"/>
    </source>
</evidence>
<feature type="transmembrane region" description="Helical" evidence="6">
    <location>
        <begin position="291"/>
        <end position="320"/>
    </location>
</feature>
<sequence length="484" mass="55113">MECPNDTPLFDLRKNSTQNFLNALSDFRSLYAPIHGVVCVGLCVFGILTNIVHVIVLSRPSMRNSAVNCVLTAVAVCDIGTMASYLIYIVHFVLQREVTCSPTFTHGWMLFLLWHVALSITLHTTSLWLAVAMAFIRRMTLRVARLNSSWQRPKFAWKLCILIYVCVFIMCIPSVFVHEISLYPEGVWQPAQRCSQFYPANYTQPIYTFTVSKEATANNCSLFKLNIWMIGIVFKVIPCILLMILSFGLVNKIRQAERHRRKLTNVSLNNPNSVDGTSHTKKKSYKSDRTTAMLVVILAVFLVTELPQGVISILCAIYTADVHKYLYFHLGDILDLLSLLNSSVNFVLYCVMSSRYRQTFWMVVLPAAAHSGKIVYRRISSRFGERAYNQSRNTHDTNNFVTKDHIDPMLLMTRWHGTAPLLCINKQATTTQTNLNFTQLALQRKNSSKVRNKEYAPLATEAEEHRDECVSAGSDDSRERVEQL</sequence>
<feature type="region of interest" description="Disordered" evidence="5">
    <location>
        <begin position="451"/>
        <end position="484"/>
    </location>
</feature>
<keyword evidence="9" id="KW-1185">Reference proteome</keyword>
<evidence type="ECO:0000256" key="2">
    <source>
        <dbReference type="ARBA" id="ARBA00022692"/>
    </source>
</evidence>
<evidence type="ECO:0000256" key="4">
    <source>
        <dbReference type="ARBA" id="ARBA00023136"/>
    </source>
</evidence>
<feature type="transmembrane region" description="Helical" evidence="6">
    <location>
        <begin position="155"/>
        <end position="176"/>
    </location>
</feature>
<protein>
    <recommendedName>
        <fullName evidence="7">G-protein coupled receptors family 1 profile domain-containing protein</fullName>
    </recommendedName>
</protein>
<feature type="compositionally biased region" description="Basic and acidic residues" evidence="5">
    <location>
        <begin position="462"/>
        <end position="484"/>
    </location>
</feature>
<feature type="transmembrane region" description="Helical" evidence="6">
    <location>
        <begin position="34"/>
        <end position="57"/>
    </location>
</feature>
<feature type="transmembrane region" description="Helical" evidence="6">
    <location>
        <begin position="111"/>
        <end position="135"/>
    </location>
</feature>
<keyword evidence="2 6" id="KW-0812">Transmembrane</keyword>
<dbReference type="InterPro" id="IPR017452">
    <property type="entry name" value="GPCR_Rhodpsn_7TM"/>
</dbReference>
<dbReference type="Proteomes" id="UP000024635">
    <property type="component" value="Unassembled WGS sequence"/>
</dbReference>
<dbReference type="AlphaFoldDB" id="A0A016V1S6"/>
<dbReference type="InterPro" id="IPR053219">
    <property type="entry name" value="GPCR_Dmsr-1"/>
</dbReference>
<dbReference type="CDD" id="cd14978">
    <property type="entry name" value="7tmA_FMRFamide_R-like"/>
    <property type="match status" value="1"/>
</dbReference>